<organism evidence="1 2">
    <name type="scientific">Granulibacter bethesdensis (strain ATCC BAA-1260 / CGDNIH1)</name>
    <dbReference type="NCBI Taxonomy" id="391165"/>
    <lineage>
        <taxon>Bacteria</taxon>
        <taxon>Pseudomonadati</taxon>
        <taxon>Pseudomonadota</taxon>
        <taxon>Alphaproteobacteria</taxon>
        <taxon>Acetobacterales</taxon>
        <taxon>Acetobacteraceae</taxon>
        <taxon>Granulibacter</taxon>
    </lineage>
</organism>
<evidence type="ECO:0000313" key="1">
    <source>
        <dbReference type="EMBL" id="ASV62368.1"/>
    </source>
</evidence>
<accession>A0A286M2W9</accession>
<keyword evidence="1" id="KW-0547">Nucleotide-binding</keyword>
<keyword evidence="2" id="KW-1185">Reference proteome</keyword>
<evidence type="ECO:0000313" key="2">
    <source>
        <dbReference type="Proteomes" id="UP000001963"/>
    </source>
</evidence>
<gene>
    <name evidence="1" type="ordered locus">GbCGDNIH1_5019</name>
</gene>
<dbReference type="KEGG" id="gbe:GbCGDNIH1_5019"/>
<proteinExistence type="predicted"/>
<sequence>MRIVGDGSINITYPGVLMSNKPVTITLSDHSGQTIPGCAQWLQKDWVVQQMAGS</sequence>
<dbReference type="Proteomes" id="UP000001963">
    <property type="component" value="Chromosome"/>
</dbReference>
<name>A0A286M2W9_GRABC</name>
<keyword evidence="1" id="KW-0067">ATP-binding</keyword>
<dbReference type="EMBL" id="CP000394">
    <property type="protein sequence ID" value="ASV62368.1"/>
    <property type="molecule type" value="Genomic_DNA"/>
</dbReference>
<reference evidence="1 2" key="1">
    <citation type="journal article" date="2007" name="J. Bacteriol.">
        <title>Genome sequence analysis of the emerging human pathogenic acetic acid bacterium Granulibacter bethesdensis.</title>
        <authorList>
            <person name="Greenberg D.E."/>
            <person name="Porcella S.F."/>
            <person name="Zelazny A.M."/>
            <person name="Virtaneva K."/>
            <person name="Sturdevant D.E."/>
            <person name="Kupko J.J.III."/>
            <person name="Barbian K.D."/>
            <person name="Babar A."/>
            <person name="Dorward D.W."/>
            <person name="Holland S.M."/>
        </authorList>
    </citation>
    <scope>NUCLEOTIDE SEQUENCE [LARGE SCALE GENOMIC DNA]</scope>
    <source>
        <strain evidence="2">ATCC BAA-1260 / CGDNIH1</strain>
    </source>
</reference>
<dbReference type="GO" id="GO:0005524">
    <property type="term" value="F:ATP binding"/>
    <property type="evidence" value="ECO:0007669"/>
    <property type="project" value="UniProtKB-KW"/>
</dbReference>
<protein>
    <submittedName>
        <fullName evidence="1">Multidrug resistance ABC transporter ATP-binding and permease protein</fullName>
    </submittedName>
</protein>
<dbReference type="AlphaFoldDB" id="A0A286M2W9"/>